<dbReference type="EMBL" id="JBHRZF010000025">
    <property type="protein sequence ID" value="MFC3859634.1"/>
    <property type="molecule type" value="Genomic_DNA"/>
</dbReference>
<keyword evidence="2" id="KW-0812">Transmembrane</keyword>
<keyword evidence="2" id="KW-1133">Transmembrane helix</keyword>
<gene>
    <name evidence="3" type="ORF">ACFOPQ_02495</name>
</gene>
<name>A0ABV8A2W6_9DEIO</name>
<evidence type="ECO:0000313" key="4">
    <source>
        <dbReference type="Proteomes" id="UP001595748"/>
    </source>
</evidence>
<keyword evidence="2" id="KW-0472">Membrane</keyword>
<organism evidence="3 4">
    <name type="scientific">Deinococcus antarcticus</name>
    <dbReference type="NCBI Taxonomy" id="1298767"/>
    <lineage>
        <taxon>Bacteria</taxon>
        <taxon>Thermotogati</taxon>
        <taxon>Deinococcota</taxon>
        <taxon>Deinococci</taxon>
        <taxon>Deinococcales</taxon>
        <taxon>Deinococcaceae</taxon>
        <taxon>Deinococcus</taxon>
    </lineage>
</organism>
<sequence length="103" mass="10379">MAWVILILFLVGLIVFLSVFMGRQRRVSRRGSDDGAGTVLPATSTLCPDTASSVMISNAGEDRDERLGTAGDESCKPGSGDSGSSDSGSCDSGGDSGSSGGSE</sequence>
<accession>A0ABV8A2W6</accession>
<evidence type="ECO:0000256" key="2">
    <source>
        <dbReference type="SAM" id="Phobius"/>
    </source>
</evidence>
<feature type="compositionally biased region" description="Gly residues" evidence="1">
    <location>
        <begin position="94"/>
        <end position="103"/>
    </location>
</feature>
<keyword evidence="4" id="KW-1185">Reference proteome</keyword>
<proteinExistence type="predicted"/>
<feature type="compositionally biased region" description="Low complexity" evidence="1">
    <location>
        <begin position="78"/>
        <end position="93"/>
    </location>
</feature>
<reference evidence="4" key="1">
    <citation type="journal article" date="2019" name="Int. J. Syst. Evol. Microbiol.">
        <title>The Global Catalogue of Microorganisms (GCM) 10K type strain sequencing project: providing services to taxonomists for standard genome sequencing and annotation.</title>
        <authorList>
            <consortium name="The Broad Institute Genomics Platform"/>
            <consortium name="The Broad Institute Genome Sequencing Center for Infectious Disease"/>
            <person name="Wu L."/>
            <person name="Ma J."/>
        </authorList>
    </citation>
    <scope>NUCLEOTIDE SEQUENCE [LARGE SCALE GENOMIC DNA]</scope>
    <source>
        <strain evidence="4">CCTCC AB 2013263</strain>
    </source>
</reference>
<feature type="region of interest" description="Disordered" evidence="1">
    <location>
        <begin position="51"/>
        <end position="103"/>
    </location>
</feature>
<protein>
    <submittedName>
        <fullName evidence="3">Uncharacterized protein</fullName>
    </submittedName>
</protein>
<comment type="caution">
    <text evidence="3">The sequence shown here is derived from an EMBL/GenBank/DDBJ whole genome shotgun (WGS) entry which is preliminary data.</text>
</comment>
<feature type="transmembrane region" description="Helical" evidence="2">
    <location>
        <begin position="6"/>
        <end position="22"/>
    </location>
</feature>
<evidence type="ECO:0000313" key="3">
    <source>
        <dbReference type="EMBL" id="MFC3859634.1"/>
    </source>
</evidence>
<dbReference type="Proteomes" id="UP001595748">
    <property type="component" value="Unassembled WGS sequence"/>
</dbReference>
<dbReference type="RefSeq" id="WP_380075796.1">
    <property type="nucleotide sequence ID" value="NZ_JBHRZF010000025.1"/>
</dbReference>
<evidence type="ECO:0000256" key="1">
    <source>
        <dbReference type="SAM" id="MobiDB-lite"/>
    </source>
</evidence>